<gene>
    <name evidence="2" type="ORF">F1654_05425</name>
</gene>
<proteinExistence type="predicted"/>
<dbReference type="Proteomes" id="UP000325122">
    <property type="component" value="Unassembled WGS sequence"/>
</dbReference>
<feature type="chain" id="PRO_5024283533" description="Lipoprotein" evidence="1">
    <location>
        <begin position="20"/>
        <end position="156"/>
    </location>
</feature>
<accession>A0A5M6ZM79</accession>
<name>A0A5M6ZM79_9PROT</name>
<protein>
    <recommendedName>
        <fullName evidence="4">Lipoprotein</fullName>
    </recommendedName>
</protein>
<evidence type="ECO:0000313" key="2">
    <source>
        <dbReference type="EMBL" id="KAA5805420.1"/>
    </source>
</evidence>
<evidence type="ECO:0008006" key="4">
    <source>
        <dbReference type="Google" id="ProtNLM"/>
    </source>
</evidence>
<dbReference type="PROSITE" id="PS51257">
    <property type="entry name" value="PROKAR_LIPOPROTEIN"/>
    <property type="match status" value="1"/>
</dbReference>
<dbReference type="AlphaFoldDB" id="A0A5M6ZM79"/>
<comment type="caution">
    <text evidence="2">The sequence shown here is derived from an EMBL/GenBank/DDBJ whole genome shotgun (WGS) entry which is preliminary data.</text>
</comment>
<feature type="signal peptide" evidence="1">
    <location>
        <begin position="1"/>
        <end position="19"/>
    </location>
</feature>
<sequence>MIQSRFAVAAAALSGLALAGCSGEQGSQSASSGSASSNGSASASWEGETLSFDNARCRAIPGGEEWSLTASSDLNTVQVRYWRNDDGSYDTSSADVTLELMDDNWRVLERYSAHSAELDVSTQERASGELRLTPHHSPGVGQVRAGGGVLRFEINC</sequence>
<dbReference type="EMBL" id="VWOJ01000001">
    <property type="protein sequence ID" value="KAA5805420.1"/>
    <property type="molecule type" value="Genomic_DNA"/>
</dbReference>
<evidence type="ECO:0000313" key="3">
    <source>
        <dbReference type="Proteomes" id="UP000325122"/>
    </source>
</evidence>
<dbReference type="RefSeq" id="WP_150022452.1">
    <property type="nucleotide sequence ID" value="NZ_VWOJ01000001.1"/>
</dbReference>
<keyword evidence="3" id="KW-1185">Reference proteome</keyword>
<keyword evidence="1" id="KW-0732">Signal</keyword>
<evidence type="ECO:0000256" key="1">
    <source>
        <dbReference type="SAM" id="SignalP"/>
    </source>
</evidence>
<reference evidence="2 3" key="1">
    <citation type="submission" date="2019-09" db="EMBL/GenBank/DDBJ databases">
        <authorList>
            <person name="Kevbrin V."/>
            <person name="Grouzdev D.S."/>
        </authorList>
    </citation>
    <scope>NUCLEOTIDE SEQUENCE [LARGE SCALE GENOMIC DNA]</scope>
    <source>
        <strain evidence="2 3">G-192</strain>
    </source>
</reference>
<organism evidence="2 3">
    <name type="scientific">Alkalicaulis satelles</name>
    <dbReference type="NCBI Taxonomy" id="2609175"/>
    <lineage>
        <taxon>Bacteria</taxon>
        <taxon>Pseudomonadati</taxon>
        <taxon>Pseudomonadota</taxon>
        <taxon>Alphaproteobacteria</taxon>
        <taxon>Maricaulales</taxon>
        <taxon>Maricaulaceae</taxon>
        <taxon>Alkalicaulis</taxon>
    </lineage>
</organism>